<dbReference type="OrthoDB" id="6509975at2759"/>
<evidence type="ECO:0000256" key="14">
    <source>
        <dbReference type="ARBA" id="ARBA00043691"/>
    </source>
</evidence>
<dbReference type="GO" id="GO:0005886">
    <property type="term" value="C:plasma membrane"/>
    <property type="evidence" value="ECO:0007669"/>
    <property type="project" value="UniProtKB-SubCell"/>
</dbReference>
<comment type="catalytic activity">
    <reaction evidence="13">
        <text>1D-myo-inositol 1,2,4,5,6-pentakisphosphate + H2O = 1D-myo-inositol 1,2,5,6-tetrakisphosphate + phosphate</text>
        <dbReference type="Rhea" id="RHEA:77115"/>
        <dbReference type="ChEBI" id="CHEBI:15377"/>
        <dbReference type="ChEBI" id="CHEBI:43474"/>
        <dbReference type="ChEBI" id="CHEBI:57798"/>
        <dbReference type="ChEBI" id="CHEBI:195535"/>
        <dbReference type="EC" id="3.1.3.62"/>
    </reaction>
    <physiologicalReaction direction="left-to-right" evidence="13">
        <dbReference type="Rhea" id="RHEA:77116"/>
    </physiologicalReaction>
</comment>
<keyword evidence="8" id="KW-0378">Hydrolase</keyword>
<comment type="similarity">
    <text evidence="2">Belongs to the histidine acid phosphatase family. MINPP1 subfamily.</text>
</comment>
<dbReference type="InterPro" id="IPR000560">
    <property type="entry name" value="His_Pase_clade-2"/>
</dbReference>
<evidence type="ECO:0000256" key="3">
    <source>
        <dbReference type="ARBA" id="ARBA00012976"/>
    </source>
</evidence>
<feature type="disulfide bond" evidence="16">
    <location>
        <begin position="259"/>
        <end position="272"/>
    </location>
</feature>
<evidence type="ECO:0000256" key="13">
    <source>
        <dbReference type="ARBA" id="ARBA00043671"/>
    </source>
</evidence>
<evidence type="ECO:0000256" key="7">
    <source>
        <dbReference type="ARBA" id="ARBA00022729"/>
    </source>
</evidence>
<evidence type="ECO:0000256" key="1">
    <source>
        <dbReference type="ARBA" id="ARBA00004236"/>
    </source>
</evidence>
<dbReference type="KEGG" id="lak:106170756"/>
<dbReference type="Proteomes" id="UP000085678">
    <property type="component" value="Unplaced"/>
</dbReference>
<dbReference type="InParanoid" id="A0A1S3J706"/>
<dbReference type="Gene3D" id="3.40.50.1240">
    <property type="entry name" value="Phosphoglycerate mutase-like"/>
    <property type="match status" value="1"/>
</dbReference>
<dbReference type="GeneID" id="106170756"/>
<dbReference type="SUPFAM" id="SSF53254">
    <property type="entry name" value="Phosphoglycerate mutase-like"/>
    <property type="match status" value="1"/>
</dbReference>
<evidence type="ECO:0000256" key="12">
    <source>
        <dbReference type="ARBA" id="ARBA00043668"/>
    </source>
</evidence>
<gene>
    <name evidence="19" type="primary">LOC106170756</name>
</gene>
<keyword evidence="18" id="KW-1185">Reference proteome</keyword>
<dbReference type="PANTHER" id="PTHR20963:SF8">
    <property type="entry name" value="MULTIPLE INOSITOL POLYPHOSPHATE PHOSPHATASE 1"/>
    <property type="match status" value="1"/>
</dbReference>
<feature type="disulfide bond" evidence="16">
    <location>
        <begin position="72"/>
        <end position="388"/>
    </location>
</feature>
<dbReference type="PIRSF" id="PIRSF000894">
    <property type="entry name" value="Acid_phosphatase"/>
    <property type="match status" value="1"/>
</dbReference>
<dbReference type="AlphaFoldDB" id="A0A1S3J706"/>
<keyword evidence="7 17" id="KW-0732">Signal</keyword>
<evidence type="ECO:0000256" key="6">
    <source>
        <dbReference type="ARBA" id="ARBA00022475"/>
    </source>
</evidence>
<comment type="catalytic activity">
    <reaction evidence="12">
        <text>1D-myo-inositol 1,2,5,6-tetrakisphosphate + H2O = 1D-myo-inositol 1,2,6-trisphosphate + phosphate</text>
        <dbReference type="Rhea" id="RHEA:77119"/>
        <dbReference type="ChEBI" id="CHEBI:15377"/>
        <dbReference type="ChEBI" id="CHEBI:43474"/>
        <dbReference type="ChEBI" id="CHEBI:195535"/>
        <dbReference type="ChEBI" id="CHEBI:195537"/>
        <dbReference type="EC" id="3.1.3.62"/>
    </reaction>
    <physiologicalReaction direction="left-to-right" evidence="12">
        <dbReference type="Rhea" id="RHEA:77120"/>
    </physiologicalReaction>
</comment>
<evidence type="ECO:0000256" key="16">
    <source>
        <dbReference type="PIRSR" id="PIRSR000894-2"/>
    </source>
</evidence>
<accession>A0A1S3J706</accession>
<proteinExistence type="inferred from homology"/>
<sequence length="464" mass="53396">MSAPVECKLFTLVLLILIFILASELSNCKTNESDAMKYVCFSSKTAYENLLKYRRTANIKDGFVFPPRPMKCQPIQLNVVLRHGTRHPSVKDIQKMQACTTKVVGNVINADFVHLNNWKSSFPLSHEKQLVDVGRREHEDLAVKYSTAFPELISDFSRVKIVSSRISRSLESAQSFINKIAGVGETPKININDHIMRFFEYCQNYLDRVDHNKSANSEMKKFKNGPEMKQLATSLGEKLSLQNNIQLNGDDLMGLFRICAYEVAFYGFSHWCDVLNLEDLHVLDYLDDLKQYWKKSYGYVVNYAQSCPLLADIIHTLDSAADSKEGHPKAVFQFGHAETIFPLFCLLGLFKDEVPLRADNFRVHRNRKFRSSVISPFAGNIAFVLYHCDKEGMTSEENRRDGWPEDIQNLMVQVYVNEKLVQLPFCGHKMCSYEEFKKNYKQYATNCDYNGVCKRKTPEKKDEL</sequence>
<feature type="disulfide bond" evidence="16">
    <location>
        <begin position="426"/>
        <end position="431"/>
    </location>
</feature>
<evidence type="ECO:0000256" key="11">
    <source>
        <dbReference type="ARBA" id="ARBA00031642"/>
    </source>
</evidence>
<feature type="chain" id="PRO_5010211797" description="Multiple inositol polyphosphate phosphatase 1" evidence="17">
    <location>
        <begin position="23"/>
        <end position="464"/>
    </location>
</feature>
<dbReference type="Pfam" id="PF00328">
    <property type="entry name" value="His_Phos_2"/>
    <property type="match status" value="1"/>
</dbReference>
<dbReference type="EC" id="3.1.3.80" evidence="3"/>
<dbReference type="InterPro" id="IPR029033">
    <property type="entry name" value="His_PPase_superfam"/>
</dbReference>
<dbReference type="FunFam" id="3.40.50.1240:FF:000014">
    <property type="entry name" value="Multiple inositol polyphosphate phosphatase 1"/>
    <property type="match status" value="1"/>
</dbReference>
<evidence type="ECO:0000313" key="18">
    <source>
        <dbReference type="Proteomes" id="UP000085678"/>
    </source>
</evidence>
<protein>
    <recommendedName>
        <fullName evidence="5">Multiple inositol polyphosphate phosphatase 1</fullName>
        <ecNumber evidence="4">3.1.3.62</ecNumber>
        <ecNumber evidence="3">3.1.3.80</ecNumber>
    </recommendedName>
    <alternativeName>
        <fullName evidence="11">2,3-bisphosphoglycerate 3-phosphatase</fullName>
    </alternativeName>
</protein>
<evidence type="ECO:0000256" key="2">
    <source>
        <dbReference type="ARBA" id="ARBA00008422"/>
    </source>
</evidence>
<keyword evidence="10" id="KW-0325">Glycoprotein</keyword>
<evidence type="ECO:0000256" key="15">
    <source>
        <dbReference type="ARBA" id="ARBA00043832"/>
    </source>
</evidence>
<evidence type="ECO:0000256" key="4">
    <source>
        <dbReference type="ARBA" id="ARBA00013040"/>
    </source>
</evidence>
<dbReference type="CDD" id="cd07061">
    <property type="entry name" value="HP_HAP_like"/>
    <property type="match status" value="1"/>
</dbReference>
<name>A0A1S3J706_LINAN</name>
<dbReference type="EC" id="3.1.3.62" evidence="4"/>
<dbReference type="GO" id="GO:0052745">
    <property type="term" value="F:inositol phosphate phosphatase activity"/>
    <property type="evidence" value="ECO:0007669"/>
    <property type="project" value="TreeGrafter"/>
</dbReference>
<dbReference type="GO" id="GO:0003993">
    <property type="term" value="F:acid phosphatase activity"/>
    <property type="evidence" value="ECO:0007669"/>
    <property type="project" value="TreeGrafter"/>
</dbReference>
<evidence type="ECO:0000256" key="8">
    <source>
        <dbReference type="ARBA" id="ARBA00022801"/>
    </source>
</evidence>
<dbReference type="GO" id="GO:0034417">
    <property type="term" value="F:bisphosphoglycerate 3-phosphatase activity"/>
    <property type="evidence" value="ECO:0007669"/>
    <property type="project" value="UniProtKB-EC"/>
</dbReference>
<organism evidence="18 19">
    <name type="scientific">Lingula anatina</name>
    <name type="common">Brachiopod</name>
    <name type="synonym">Lingula unguis</name>
    <dbReference type="NCBI Taxonomy" id="7574"/>
    <lineage>
        <taxon>Eukaryota</taxon>
        <taxon>Metazoa</taxon>
        <taxon>Spiralia</taxon>
        <taxon>Lophotrochozoa</taxon>
        <taxon>Brachiopoda</taxon>
        <taxon>Linguliformea</taxon>
        <taxon>Lingulata</taxon>
        <taxon>Lingulida</taxon>
        <taxon>Linguloidea</taxon>
        <taxon>Lingulidae</taxon>
        <taxon>Lingula</taxon>
    </lineage>
</organism>
<dbReference type="RefSeq" id="XP_013406197.1">
    <property type="nucleotide sequence ID" value="XM_013550743.2"/>
</dbReference>
<evidence type="ECO:0000256" key="10">
    <source>
        <dbReference type="ARBA" id="ARBA00023180"/>
    </source>
</evidence>
<keyword evidence="16" id="KW-1015">Disulfide bond</keyword>
<comment type="catalytic activity">
    <reaction evidence="14">
        <text>1D-myo-inositol hexakisphosphate + H2O = 1D-myo-inositol 1,2,4,5,6-pentakisphosphate + phosphate</text>
        <dbReference type="Rhea" id="RHEA:16989"/>
        <dbReference type="ChEBI" id="CHEBI:15377"/>
        <dbReference type="ChEBI" id="CHEBI:43474"/>
        <dbReference type="ChEBI" id="CHEBI:57798"/>
        <dbReference type="ChEBI" id="CHEBI:58130"/>
        <dbReference type="EC" id="3.1.3.62"/>
    </reaction>
    <physiologicalReaction direction="left-to-right" evidence="14">
        <dbReference type="Rhea" id="RHEA:16990"/>
    </physiologicalReaction>
</comment>
<evidence type="ECO:0000313" key="19">
    <source>
        <dbReference type="RefSeq" id="XP_013406197.1"/>
    </source>
</evidence>
<evidence type="ECO:0000256" key="5">
    <source>
        <dbReference type="ARBA" id="ARBA00018097"/>
    </source>
</evidence>
<comment type="catalytic activity">
    <reaction evidence="15">
        <text>(2R)-2,3-bisphosphoglycerate + H2O = (2R)-2-phosphoglycerate + phosphate</text>
        <dbReference type="Rhea" id="RHEA:27381"/>
        <dbReference type="ChEBI" id="CHEBI:15377"/>
        <dbReference type="ChEBI" id="CHEBI:43474"/>
        <dbReference type="ChEBI" id="CHEBI:58248"/>
        <dbReference type="ChEBI" id="CHEBI:58289"/>
        <dbReference type="EC" id="3.1.3.80"/>
    </reaction>
    <physiologicalReaction direction="left-to-right" evidence="15">
        <dbReference type="Rhea" id="RHEA:27382"/>
    </physiologicalReaction>
</comment>
<keyword evidence="9" id="KW-0472">Membrane</keyword>
<dbReference type="STRING" id="7574.A0A1S3J706"/>
<feature type="signal peptide" evidence="17">
    <location>
        <begin position="1"/>
        <end position="22"/>
    </location>
</feature>
<comment type="subcellular location">
    <subcellularLocation>
        <location evidence="1">Cell membrane</location>
    </subcellularLocation>
</comment>
<evidence type="ECO:0000256" key="9">
    <source>
        <dbReference type="ARBA" id="ARBA00023136"/>
    </source>
</evidence>
<reference evidence="19" key="1">
    <citation type="submission" date="2025-08" db="UniProtKB">
        <authorList>
            <consortium name="RefSeq"/>
        </authorList>
    </citation>
    <scope>IDENTIFICATION</scope>
    <source>
        <tissue evidence="19">Gonads</tissue>
    </source>
</reference>
<evidence type="ECO:0000256" key="17">
    <source>
        <dbReference type="SAM" id="SignalP"/>
    </source>
</evidence>
<keyword evidence="6" id="KW-1003">Cell membrane</keyword>
<dbReference type="PANTHER" id="PTHR20963">
    <property type="entry name" value="MULTIPLE INOSITOL POLYPHOSPHATE PHOSPHATASE-RELATED"/>
    <property type="match status" value="1"/>
</dbReference>
<dbReference type="InterPro" id="IPR016274">
    <property type="entry name" value="Histidine_acid_Pase_euk"/>
</dbReference>